<accession>A0A128F4D6</accession>
<dbReference type="NCBIfam" id="TIGR00614">
    <property type="entry name" value="recQ_fam"/>
    <property type="match status" value="1"/>
</dbReference>
<evidence type="ECO:0000256" key="10">
    <source>
        <dbReference type="ARBA" id="ARBA00034808"/>
    </source>
</evidence>
<dbReference type="PROSITE" id="PS51194">
    <property type="entry name" value="HELICASE_CTER"/>
    <property type="match status" value="1"/>
</dbReference>
<dbReference type="GO" id="GO:0006310">
    <property type="term" value="P:DNA recombination"/>
    <property type="evidence" value="ECO:0007669"/>
    <property type="project" value="InterPro"/>
</dbReference>
<dbReference type="InterPro" id="IPR014001">
    <property type="entry name" value="Helicase_ATP-bd"/>
</dbReference>
<evidence type="ECO:0000256" key="4">
    <source>
        <dbReference type="ARBA" id="ARBA00022801"/>
    </source>
</evidence>
<dbReference type="GO" id="GO:0005524">
    <property type="term" value="F:ATP binding"/>
    <property type="evidence" value="ECO:0007669"/>
    <property type="project" value="UniProtKB-KW"/>
</dbReference>
<dbReference type="InterPro" id="IPR011545">
    <property type="entry name" value="DEAD/DEAH_box_helicase_dom"/>
</dbReference>
<dbReference type="GO" id="GO:0005737">
    <property type="term" value="C:cytoplasm"/>
    <property type="evidence" value="ECO:0007669"/>
    <property type="project" value="TreeGrafter"/>
</dbReference>
<dbReference type="EMBL" id="FIZY01000013">
    <property type="protein sequence ID" value="CZF81264.1"/>
    <property type="molecule type" value="Genomic_DNA"/>
</dbReference>
<sequence>MQPTTQASSQETMQGTIQGKMQAKGAYLNTLQTVFGFEGLRGGQQNVIERVLSGHSSAAIFPTGSGKSLCYQLPALHLPHLTLVISPLLALMKDQLDFLRGKGIAAASIDSSLTYDESREVMRSVKAGETKILMISVERLKNERFRQFISSVPISLLVVDEAHCISEWGHNFRPDYLKLPAYRTQLNIPQVLLLTATATPQVIEDMRNKFGITSENVEVTGFYRQNLDLNVLPCSEEDKDEALLNLMKTVPLHQSTIIYVTLQQTAESVAGKLRAAGVTVQAYHAGMASDDRQQIQNAFMRGEINCIVATIAFGMGVDKADIRAVIHYNLPKSVENYSQEIGRAGRDGLPSVCSVLANRESVSVLENFVYGDTPDLIAIRAVIDDIGSTPAGKPWEVMLTRLSKESNVRQLPLKTLLVYLELAGIIEPQFSYFADYRFKMLVGAEQILSQFEGERRQFVEAIFQCSPKSRTWHSVDFDALWQGYSAERKRAVTALDYFADKGWIELESKQMMDVYRVIQLQACQGEHAAPLSEQMHQLFLTKEASEIQRVEAMLSLFETDTCLSHRLATYFADQHAPAQCGHCSVCRGNIALLPKASAQAEVDAAELQRLIQPLLEAAAKDRTQVSAEAVTRFLCGIATPLTGRLRAGKMEGFGKLAAYPFAQVKAQVVALRL</sequence>
<dbReference type="PANTHER" id="PTHR13710">
    <property type="entry name" value="DNA HELICASE RECQ FAMILY MEMBER"/>
    <property type="match status" value="1"/>
</dbReference>
<dbReference type="Proteomes" id="UP000073601">
    <property type="component" value="Unassembled WGS sequence"/>
</dbReference>
<name>A0A128F4D6_9GAMM</name>
<dbReference type="InterPro" id="IPR027417">
    <property type="entry name" value="P-loop_NTPase"/>
</dbReference>
<dbReference type="Gene3D" id="1.10.10.10">
    <property type="entry name" value="Winged helix-like DNA-binding domain superfamily/Winged helix DNA-binding domain"/>
    <property type="match status" value="1"/>
</dbReference>
<keyword evidence="4 15" id="KW-0378">Hydrolase</keyword>
<dbReference type="InterPro" id="IPR036388">
    <property type="entry name" value="WH-like_DNA-bd_sf"/>
</dbReference>
<dbReference type="CDD" id="cd18794">
    <property type="entry name" value="SF2_C_RecQ"/>
    <property type="match status" value="1"/>
</dbReference>
<feature type="domain" description="Helicase ATP-binding" evidence="13">
    <location>
        <begin position="48"/>
        <end position="216"/>
    </location>
</feature>
<reference evidence="16" key="1">
    <citation type="submission" date="2016-02" db="EMBL/GenBank/DDBJ databases">
        <authorList>
            <person name="Rodrigo-Torres Lidia"/>
            <person name="Arahal R.David."/>
        </authorList>
    </citation>
    <scope>NUCLEOTIDE SEQUENCE [LARGE SCALE GENOMIC DNA]</scope>
    <source>
        <strain evidence="16">CECT 8713</strain>
    </source>
</reference>
<dbReference type="PANTHER" id="PTHR13710:SF105">
    <property type="entry name" value="ATP-DEPENDENT DNA HELICASE Q1"/>
    <property type="match status" value="1"/>
</dbReference>
<evidence type="ECO:0000256" key="1">
    <source>
        <dbReference type="ARBA" id="ARBA00005446"/>
    </source>
</evidence>
<organism evidence="15 16">
    <name type="scientific">Grimontia marina</name>
    <dbReference type="NCBI Taxonomy" id="646534"/>
    <lineage>
        <taxon>Bacteria</taxon>
        <taxon>Pseudomonadati</taxon>
        <taxon>Pseudomonadota</taxon>
        <taxon>Gammaproteobacteria</taxon>
        <taxon>Vibrionales</taxon>
        <taxon>Vibrionaceae</taxon>
        <taxon>Grimontia</taxon>
    </lineage>
</organism>
<keyword evidence="5 15" id="KW-0347">Helicase</keyword>
<proteinExistence type="inferred from homology"/>
<keyword evidence="2" id="KW-0479">Metal-binding</keyword>
<evidence type="ECO:0000313" key="16">
    <source>
        <dbReference type="Proteomes" id="UP000073601"/>
    </source>
</evidence>
<dbReference type="GO" id="GO:0009378">
    <property type="term" value="F:four-way junction helicase activity"/>
    <property type="evidence" value="ECO:0007669"/>
    <property type="project" value="TreeGrafter"/>
</dbReference>
<evidence type="ECO:0000256" key="6">
    <source>
        <dbReference type="ARBA" id="ARBA00022840"/>
    </source>
</evidence>
<protein>
    <recommendedName>
        <fullName evidence="11">ATP-dependent DNA helicase RecQ</fullName>
        <ecNumber evidence="10">5.6.2.4</ecNumber>
    </recommendedName>
    <alternativeName>
        <fullName evidence="12">DNA 3'-5' helicase RecQ</fullName>
    </alternativeName>
</protein>
<keyword evidence="16" id="KW-1185">Reference proteome</keyword>
<evidence type="ECO:0000256" key="3">
    <source>
        <dbReference type="ARBA" id="ARBA00022741"/>
    </source>
</evidence>
<evidence type="ECO:0000256" key="8">
    <source>
        <dbReference type="ARBA" id="ARBA00023235"/>
    </source>
</evidence>
<dbReference type="GO" id="GO:0016787">
    <property type="term" value="F:hydrolase activity"/>
    <property type="evidence" value="ECO:0007669"/>
    <property type="project" value="UniProtKB-KW"/>
</dbReference>
<dbReference type="InterPro" id="IPR032284">
    <property type="entry name" value="RecQ_Zn-bd"/>
</dbReference>
<keyword evidence="3" id="KW-0547">Nucleotide-binding</keyword>
<dbReference type="EC" id="5.6.2.4" evidence="10"/>
<dbReference type="AlphaFoldDB" id="A0A128F4D6"/>
<evidence type="ECO:0000256" key="11">
    <source>
        <dbReference type="ARBA" id="ARBA00044535"/>
    </source>
</evidence>
<dbReference type="GO" id="GO:0003677">
    <property type="term" value="F:DNA binding"/>
    <property type="evidence" value="ECO:0007669"/>
    <property type="project" value="UniProtKB-KW"/>
</dbReference>
<dbReference type="Pfam" id="PF00271">
    <property type="entry name" value="Helicase_C"/>
    <property type="match status" value="1"/>
</dbReference>
<dbReference type="SMART" id="SM00487">
    <property type="entry name" value="DEXDc"/>
    <property type="match status" value="1"/>
</dbReference>
<comment type="similarity">
    <text evidence="1">Belongs to the helicase family. RecQ subfamily.</text>
</comment>
<dbReference type="SUPFAM" id="SSF52540">
    <property type="entry name" value="P-loop containing nucleoside triphosphate hydrolases"/>
    <property type="match status" value="1"/>
</dbReference>
<keyword evidence="8" id="KW-0413">Isomerase</keyword>
<evidence type="ECO:0000256" key="9">
    <source>
        <dbReference type="ARBA" id="ARBA00034617"/>
    </source>
</evidence>
<keyword evidence="7" id="KW-0238">DNA-binding</keyword>
<dbReference type="Gene3D" id="3.40.50.300">
    <property type="entry name" value="P-loop containing nucleotide triphosphate hydrolases"/>
    <property type="match status" value="2"/>
</dbReference>
<evidence type="ECO:0000256" key="5">
    <source>
        <dbReference type="ARBA" id="ARBA00022806"/>
    </source>
</evidence>
<dbReference type="PROSITE" id="PS00690">
    <property type="entry name" value="DEAH_ATP_HELICASE"/>
    <property type="match status" value="1"/>
</dbReference>
<evidence type="ECO:0000256" key="7">
    <source>
        <dbReference type="ARBA" id="ARBA00023125"/>
    </source>
</evidence>
<dbReference type="SMART" id="SM00490">
    <property type="entry name" value="HELICc"/>
    <property type="match status" value="1"/>
</dbReference>
<dbReference type="GO" id="GO:0046872">
    <property type="term" value="F:metal ion binding"/>
    <property type="evidence" value="ECO:0007669"/>
    <property type="project" value="UniProtKB-KW"/>
</dbReference>
<dbReference type="InterPro" id="IPR002464">
    <property type="entry name" value="DNA/RNA_helicase_DEAH_CS"/>
</dbReference>
<evidence type="ECO:0000259" key="13">
    <source>
        <dbReference type="PROSITE" id="PS51192"/>
    </source>
</evidence>
<dbReference type="PROSITE" id="PS51192">
    <property type="entry name" value="HELICASE_ATP_BIND_1"/>
    <property type="match status" value="1"/>
</dbReference>
<dbReference type="GO" id="GO:0030894">
    <property type="term" value="C:replisome"/>
    <property type="evidence" value="ECO:0007669"/>
    <property type="project" value="TreeGrafter"/>
</dbReference>
<dbReference type="CDD" id="cd18018">
    <property type="entry name" value="DEXHc_RecQ4-like"/>
    <property type="match status" value="1"/>
</dbReference>
<evidence type="ECO:0000313" key="15">
    <source>
        <dbReference type="EMBL" id="CZF81264.1"/>
    </source>
</evidence>
<dbReference type="Pfam" id="PF16124">
    <property type="entry name" value="RecQ_Zn_bind"/>
    <property type="match status" value="1"/>
</dbReference>
<dbReference type="InterPro" id="IPR004589">
    <property type="entry name" value="DNA_helicase_ATP-dep_RecQ"/>
</dbReference>
<keyword evidence="6" id="KW-0067">ATP-binding</keyword>
<dbReference type="GO" id="GO:0043138">
    <property type="term" value="F:3'-5' DNA helicase activity"/>
    <property type="evidence" value="ECO:0007669"/>
    <property type="project" value="UniProtKB-EC"/>
</dbReference>
<evidence type="ECO:0000256" key="2">
    <source>
        <dbReference type="ARBA" id="ARBA00022723"/>
    </source>
</evidence>
<dbReference type="InterPro" id="IPR001650">
    <property type="entry name" value="Helicase_C-like"/>
</dbReference>
<gene>
    <name evidence="15" type="primary">recQ_1</name>
    <name evidence="15" type="ORF">GMA8713_01767</name>
</gene>
<evidence type="ECO:0000259" key="14">
    <source>
        <dbReference type="PROSITE" id="PS51194"/>
    </source>
</evidence>
<dbReference type="GO" id="GO:0006281">
    <property type="term" value="P:DNA repair"/>
    <property type="evidence" value="ECO:0007669"/>
    <property type="project" value="TreeGrafter"/>
</dbReference>
<comment type="catalytic activity">
    <reaction evidence="9">
        <text>Couples ATP hydrolysis with the unwinding of duplex DNA by translocating in the 3'-5' direction.</text>
        <dbReference type="EC" id="5.6.2.4"/>
    </reaction>
</comment>
<dbReference type="Pfam" id="PF00270">
    <property type="entry name" value="DEAD"/>
    <property type="match status" value="1"/>
</dbReference>
<dbReference type="GO" id="GO:0043590">
    <property type="term" value="C:bacterial nucleoid"/>
    <property type="evidence" value="ECO:0007669"/>
    <property type="project" value="TreeGrafter"/>
</dbReference>
<feature type="domain" description="Helicase C-terminal" evidence="14">
    <location>
        <begin position="242"/>
        <end position="387"/>
    </location>
</feature>
<evidence type="ECO:0000256" key="12">
    <source>
        <dbReference type="ARBA" id="ARBA00044550"/>
    </source>
</evidence>